<dbReference type="GeneID" id="54289903"/>
<accession>A0A6A5X8Q9</accession>
<sequence>MSLIPLPLEILTACFYYLISDVGLEEIWNIRPTSKQFAQAIDYVVFASQPLKSFGRSERTERILRMNKVLYMSFRVNNPLDSLTIYYDQVRRTARTLARMSKQINPEEDERKLYKEFTWSFCERLAELKGFDVFEEASWARPTPATVAALSQDETVAAALTLSKPDVATRLLEAASVVYEGLIFGNPLTGAASHGCPVLVKTLLEKMDFTSCFKSDWFGMSEEMMEFKQRSGFVGGLGLAIKAGHVEVVQILTKWLKDCEVTFQTRNYGFFWLLDAVATRNETIVKELLAMKFCPRASFLRGLQFCCSIEYFNSQESTLKDPYARLPEIQVSPERIAIWNRYEAIIRCVIGLSENSPSDELLRPLGCRALEDALKGEHDEDIDFVLKLGVETGLWDVSSAEMLRGLLHSPLEDGNQSVAKRLNQALQDADSQAKGGA</sequence>
<gene>
    <name evidence="1" type="ORF">BU24DRAFT_468251</name>
</gene>
<organism evidence="1 2">
    <name type="scientific">Aaosphaeria arxii CBS 175.79</name>
    <dbReference type="NCBI Taxonomy" id="1450172"/>
    <lineage>
        <taxon>Eukaryota</taxon>
        <taxon>Fungi</taxon>
        <taxon>Dikarya</taxon>
        <taxon>Ascomycota</taxon>
        <taxon>Pezizomycotina</taxon>
        <taxon>Dothideomycetes</taxon>
        <taxon>Pleosporomycetidae</taxon>
        <taxon>Pleosporales</taxon>
        <taxon>Pleosporales incertae sedis</taxon>
        <taxon>Aaosphaeria</taxon>
    </lineage>
</organism>
<protein>
    <submittedName>
        <fullName evidence="1">Uncharacterized protein</fullName>
    </submittedName>
</protein>
<proteinExistence type="predicted"/>
<dbReference type="InterPro" id="IPR036770">
    <property type="entry name" value="Ankyrin_rpt-contain_sf"/>
</dbReference>
<dbReference type="Gene3D" id="1.25.40.20">
    <property type="entry name" value="Ankyrin repeat-containing domain"/>
    <property type="match status" value="1"/>
</dbReference>
<reference evidence="1" key="1">
    <citation type="journal article" date="2020" name="Stud. Mycol.">
        <title>101 Dothideomycetes genomes: a test case for predicting lifestyles and emergence of pathogens.</title>
        <authorList>
            <person name="Haridas S."/>
            <person name="Albert R."/>
            <person name="Binder M."/>
            <person name="Bloem J."/>
            <person name="Labutti K."/>
            <person name="Salamov A."/>
            <person name="Andreopoulos B."/>
            <person name="Baker S."/>
            <person name="Barry K."/>
            <person name="Bills G."/>
            <person name="Bluhm B."/>
            <person name="Cannon C."/>
            <person name="Castanera R."/>
            <person name="Culley D."/>
            <person name="Daum C."/>
            <person name="Ezra D."/>
            <person name="Gonzalez J."/>
            <person name="Henrissat B."/>
            <person name="Kuo A."/>
            <person name="Liang C."/>
            <person name="Lipzen A."/>
            <person name="Lutzoni F."/>
            <person name="Magnuson J."/>
            <person name="Mondo S."/>
            <person name="Nolan M."/>
            <person name="Ohm R."/>
            <person name="Pangilinan J."/>
            <person name="Park H.-J."/>
            <person name="Ramirez L."/>
            <person name="Alfaro M."/>
            <person name="Sun H."/>
            <person name="Tritt A."/>
            <person name="Yoshinaga Y."/>
            <person name="Zwiers L.-H."/>
            <person name="Turgeon B."/>
            <person name="Goodwin S."/>
            <person name="Spatafora J."/>
            <person name="Crous P."/>
            <person name="Grigoriev I."/>
        </authorList>
    </citation>
    <scope>NUCLEOTIDE SEQUENCE</scope>
    <source>
        <strain evidence="1">CBS 175.79</strain>
    </source>
</reference>
<dbReference type="RefSeq" id="XP_033377615.1">
    <property type="nucleotide sequence ID" value="XM_033532506.1"/>
</dbReference>
<evidence type="ECO:0000313" key="1">
    <source>
        <dbReference type="EMBL" id="KAF2009276.1"/>
    </source>
</evidence>
<name>A0A6A5X8Q9_9PLEO</name>
<keyword evidence="2" id="KW-1185">Reference proteome</keyword>
<dbReference type="EMBL" id="ML978079">
    <property type="protein sequence ID" value="KAF2009276.1"/>
    <property type="molecule type" value="Genomic_DNA"/>
</dbReference>
<evidence type="ECO:0000313" key="2">
    <source>
        <dbReference type="Proteomes" id="UP000799778"/>
    </source>
</evidence>
<dbReference type="AlphaFoldDB" id="A0A6A5X8Q9"/>
<dbReference type="Proteomes" id="UP000799778">
    <property type="component" value="Unassembled WGS sequence"/>
</dbReference>
<dbReference type="SUPFAM" id="SSF48403">
    <property type="entry name" value="Ankyrin repeat"/>
    <property type="match status" value="1"/>
</dbReference>